<feature type="region of interest" description="Disordered" evidence="7">
    <location>
        <begin position="1"/>
        <end position="32"/>
    </location>
</feature>
<dbReference type="AlphaFoldDB" id="A0A8J6ARC8"/>
<dbReference type="EMBL" id="JAHDYR010000038">
    <property type="protein sequence ID" value="KAG9392341.1"/>
    <property type="molecule type" value="Genomic_DNA"/>
</dbReference>
<dbReference type="GO" id="GO:0004527">
    <property type="term" value="F:exonuclease activity"/>
    <property type="evidence" value="ECO:0007669"/>
    <property type="project" value="UniProtKB-KW"/>
</dbReference>
<keyword evidence="4" id="KW-0378">Hydrolase</keyword>
<evidence type="ECO:0000256" key="5">
    <source>
        <dbReference type="ARBA" id="ARBA00022839"/>
    </source>
</evidence>
<dbReference type="PANTHER" id="PTHR12801">
    <property type="entry name" value="RNA EXONUCLEASE REXO1 / RECO3 FAMILY MEMBER-RELATED"/>
    <property type="match status" value="1"/>
</dbReference>
<evidence type="ECO:0000256" key="1">
    <source>
        <dbReference type="ARBA" id="ARBA00004123"/>
    </source>
</evidence>
<evidence type="ECO:0000313" key="9">
    <source>
        <dbReference type="EMBL" id="KAG9392341.1"/>
    </source>
</evidence>
<dbReference type="Proteomes" id="UP000717585">
    <property type="component" value="Unassembled WGS sequence"/>
</dbReference>
<evidence type="ECO:0000259" key="8">
    <source>
        <dbReference type="SMART" id="SM00479"/>
    </source>
</evidence>
<evidence type="ECO:0000256" key="4">
    <source>
        <dbReference type="ARBA" id="ARBA00022801"/>
    </source>
</evidence>
<name>A0A8J6ARC8_9EUKA</name>
<dbReference type="InterPro" id="IPR034922">
    <property type="entry name" value="REX1-like_exo"/>
</dbReference>
<dbReference type="InterPro" id="IPR012337">
    <property type="entry name" value="RNaseH-like_sf"/>
</dbReference>
<feature type="domain" description="Exonuclease" evidence="8">
    <location>
        <begin position="304"/>
        <end position="471"/>
    </location>
</feature>
<evidence type="ECO:0000256" key="3">
    <source>
        <dbReference type="ARBA" id="ARBA00022722"/>
    </source>
</evidence>
<dbReference type="Gene3D" id="3.30.420.10">
    <property type="entry name" value="Ribonuclease H-like superfamily/Ribonuclease H"/>
    <property type="match status" value="1"/>
</dbReference>
<dbReference type="InterPro" id="IPR047021">
    <property type="entry name" value="REXO1/3/4-like"/>
</dbReference>
<evidence type="ECO:0000313" key="10">
    <source>
        <dbReference type="Proteomes" id="UP000717585"/>
    </source>
</evidence>
<dbReference type="OrthoDB" id="206335at2759"/>
<sequence>MYSYETPRPLDDSQLSATRRPRGRQSRLAGSESTTVGFIMGDQWTSCLKEYGAANIYELKCGNIDVEGTIKRLQTHANGKRVKNKQLKGYLLQQRTKLAKLRASTSSEADEDPRLWAILRPEAREHFDHVNHRGLGQMLLQTLAPHTLSSHSPWYTVNHPLQVKGVLTIFIHGMDGAQWDALEDGVQEIQENTLHVEQSDADPTKMWPADRPTSFWMGADVRALLGEVRPREVDTVFYDGMMCRGTRIKQKVKQRTASLCDFVLTQEEMETHAYPAVAKDSYESAMSNLRIATIAQVRLKDGAPLLAMDCEMVETEYGSALARVAVVDGATRATVLDMLVMPESPVTDYLTPYSGISESTLVGVTNTLADAQAAVRKLIADTAAAHDQTMPILVGHSLENDLGALQLAYPLVLDSAVIYSKAGSIFKKKLSKLTRQYLKREIQEGTDGHSPAEDALASLELCKRAIEKDDLSFRVPTHEFEPLPKVLWDAKTLLRTEAVVISADPVYLDESIIGDSATVTAHQTADDAETVASTVSVLDRQGGSTVAGVHKLLCISCLAAGQGVGGRVQAMVDAAPAGFVMMVVAVPDAVEGQVDLSRPGRVLVATKQQ</sequence>
<accession>A0A8J6ARC8</accession>
<keyword evidence="3" id="KW-0540">Nuclease</keyword>
<dbReference type="SMART" id="SM00479">
    <property type="entry name" value="EXOIII"/>
    <property type="match status" value="1"/>
</dbReference>
<keyword evidence="10" id="KW-1185">Reference proteome</keyword>
<dbReference type="SUPFAM" id="SSF53098">
    <property type="entry name" value="Ribonuclease H-like"/>
    <property type="match status" value="1"/>
</dbReference>
<gene>
    <name evidence="9" type="ORF">J8273_5331</name>
</gene>
<keyword evidence="5 9" id="KW-0269">Exonuclease</keyword>
<dbReference type="CDD" id="cd06145">
    <property type="entry name" value="REX1_like"/>
    <property type="match status" value="1"/>
</dbReference>
<dbReference type="PANTHER" id="PTHR12801:SF115">
    <property type="entry name" value="FI18136P1-RELATED"/>
    <property type="match status" value="1"/>
</dbReference>
<evidence type="ECO:0000256" key="7">
    <source>
        <dbReference type="SAM" id="MobiDB-lite"/>
    </source>
</evidence>
<dbReference type="GO" id="GO:0005634">
    <property type="term" value="C:nucleus"/>
    <property type="evidence" value="ECO:0007669"/>
    <property type="project" value="UniProtKB-SubCell"/>
</dbReference>
<comment type="similarity">
    <text evidence="2">Belongs to the REXO1/REXO3 family.</text>
</comment>
<protein>
    <submittedName>
        <fullName evidence="9">RNA exonuclease</fullName>
    </submittedName>
</protein>
<comment type="subcellular location">
    <subcellularLocation>
        <location evidence="1">Nucleus</location>
    </subcellularLocation>
</comment>
<dbReference type="InterPro" id="IPR013520">
    <property type="entry name" value="Ribonucl_H"/>
</dbReference>
<comment type="caution">
    <text evidence="9">The sequence shown here is derived from an EMBL/GenBank/DDBJ whole genome shotgun (WGS) entry which is preliminary data.</text>
</comment>
<dbReference type="GO" id="GO:0003676">
    <property type="term" value="F:nucleic acid binding"/>
    <property type="evidence" value="ECO:0007669"/>
    <property type="project" value="InterPro"/>
</dbReference>
<proteinExistence type="inferred from homology"/>
<dbReference type="InterPro" id="IPR036397">
    <property type="entry name" value="RNaseH_sf"/>
</dbReference>
<reference evidence="9" key="1">
    <citation type="submission" date="2021-05" db="EMBL/GenBank/DDBJ databases">
        <title>A free-living protist that lacks canonical eukaryotic 1 DNA replication and segregation systems.</title>
        <authorList>
            <person name="Salas-Leiva D.E."/>
            <person name="Tromer E.C."/>
            <person name="Curtis B.A."/>
            <person name="Jerlstrom-Hultqvist J."/>
            <person name="Kolisko M."/>
            <person name="Yi Z."/>
            <person name="Salas-Leiva J.S."/>
            <person name="Gallot-Lavallee L."/>
            <person name="Kops G.J.P.L."/>
            <person name="Archibald J.M."/>
            <person name="Simpson A.G.B."/>
            <person name="Roger A.J."/>
        </authorList>
    </citation>
    <scope>NUCLEOTIDE SEQUENCE</scope>
    <source>
        <strain evidence="9">BICM</strain>
    </source>
</reference>
<organism evidence="9 10">
    <name type="scientific">Carpediemonas membranifera</name>
    <dbReference type="NCBI Taxonomy" id="201153"/>
    <lineage>
        <taxon>Eukaryota</taxon>
        <taxon>Metamonada</taxon>
        <taxon>Carpediemonas-like organisms</taxon>
        <taxon>Carpediemonas</taxon>
    </lineage>
</organism>
<keyword evidence="6" id="KW-0539">Nucleus</keyword>
<evidence type="ECO:0000256" key="6">
    <source>
        <dbReference type="ARBA" id="ARBA00023242"/>
    </source>
</evidence>
<evidence type="ECO:0000256" key="2">
    <source>
        <dbReference type="ARBA" id="ARBA00006357"/>
    </source>
</evidence>